<dbReference type="GO" id="GO:0004743">
    <property type="term" value="F:pyruvate kinase activity"/>
    <property type="evidence" value="ECO:0007669"/>
    <property type="project" value="UniProtKB-EC"/>
</dbReference>
<protein>
    <recommendedName>
        <fullName evidence="6 17">Pyruvate kinase</fullName>
        <ecNumber evidence="6 17">2.7.1.40</ecNumber>
    </recommendedName>
</protein>
<evidence type="ECO:0000256" key="4">
    <source>
        <dbReference type="ARBA" id="ARBA00008663"/>
    </source>
</evidence>
<evidence type="ECO:0000256" key="5">
    <source>
        <dbReference type="ARBA" id="ARBA00011881"/>
    </source>
</evidence>
<evidence type="ECO:0000256" key="1">
    <source>
        <dbReference type="ARBA" id="ARBA00001946"/>
    </source>
</evidence>
<dbReference type="PRINTS" id="PR01050">
    <property type="entry name" value="PYRUVTKNASE"/>
</dbReference>
<dbReference type="InterPro" id="IPR015795">
    <property type="entry name" value="Pyrv_Knase_C"/>
</dbReference>
<dbReference type="SUPFAM" id="SSF50800">
    <property type="entry name" value="PK beta-barrel domain-like"/>
    <property type="match status" value="1"/>
</dbReference>
<dbReference type="FunFam" id="3.20.20.60:FF:000001">
    <property type="entry name" value="Pyruvate kinase"/>
    <property type="match status" value="1"/>
</dbReference>
<proteinExistence type="inferred from homology"/>
<keyword evidence="18" id="KW-1133">Transmembrane helix</keyword>
<keyword evidence="13" id="KW-0630">Potassium</keyword>
<evidence type="ECO:0000256" key="16">
    <source>
        <dbReference type="ARBA" id="ARBA00048152"/>
    </source>
</evidence>
<evidence type="ECO:0000256" key="3">
    <source>
        <dbReference type="ARBA" id="ARBA00004997"/>
    </source>
</evidence>
<dbReference type="Pfam" id="PF02887">
    <property type="entry name" value="PK_C"/>
    <property type="match status" value="1"/>
</dbReference>
<evidence type="ECO:0000256" key="2">
    <source>
        <dbReference type="ARBA" id="ARBA00001958"/>
    </source>
</evidence>
<evidence type="ECO:0000256" key="7">
    <source>
        <dbReference type="ARBA" id="ARBA00022679"/>
    </source>
</evidence>
<reference evidence="21" key="1">
    <citation type="submission" date="2019-11" db="EMBL/GenBank/DDBJ databases">
        <title>Leishmania tarentolae CDS.</title>
        <authorList>
            <person name="Goto Y."/>
            <person name="Yamagishi J."/>
        </authorList>
    </citation>
    <scope>NUCLEOTIDE SEQUENCE [LARGE SCALE GENOMIC DNA]</scope>
    <source>
        <strain evidence="21">Parrot Tar II</strain>
    </source>
</reference>
<dbReference type="FunFam" id="3.40.1380.20:FF:000024">
    <property type="entry name" value="Pyruvate kinase"/>
    <property type="match status" value="1"/>
</dbReference>
<comment type="subunit">
    <text evidence="5">Homotetramer.</text>
</comment>
<dbReference type="SUPFAM" id="SSF52935">
    <property type="entry name" value="PK C-terminal domain-like"/>
    <property type="match status" value="1"/>
</dbReference>
<keyword evidence="18" id="KW-0472">Membrane</keyword>
<dbReference type="InterPro" id="IPR040442">
    <property type="entry name" value="Pyrv_kinase-like_dom_sf"/>
</dbReference>
<comment type="cofactor">
    <cofactor evidence="1">
        <name>Mg(2+)</name>
        <dbReference type="ChEBI" id="CHEBI:18420"/>
    </cofactor>
</comment>
<dbReference type="OrthoDB" id="108365at2759"/>
<keyword evidence="22" id="KW-1185">Reference proteome</keyword>
<dbReference type="Gene3D" id="2.40.33.10">
    <property type="entry name" value="PK beta-barrel domain-like"/>
    <property type="match status" value="1"/>
</dbReference>
<keyword evidence="12 17" id="KW-0460">Magnesium</keyword>
<evidence type="ECO:0000313" key="21">
    <source>
        <dbReference type="EMBL" id="GET92520.1"/>
    </source>
</evidence>
<dbReference type="GO" id="GO:0030955">
    <property type="term" value="F:potassium ion binding"/>
    <property type="evidence" value="ECO:0007669"/>
    <property type="project" value="InterPro"/>
</dbReference>
<sequence>MRRVTQMRMPPYLLRLVLACGTSGGVSLFISNISTSATPVRPSFHCHAHVHIQLHFQTLLSSSTLLFYTFHAPPWYQREAPPHAYVHTLHALCFTLLFSKQLFLNSLYSYFQPLILLLRNNMSQLAHNLTLSIFDPVANYRAARIICTIGPSTQSVEALKGLIQSGMSVARMNFSHGSHEYHQTTINNVRQAAAELGVNIAIALDTKGPEIRTGQFVGGDAVMERGATCYVTTDPAFADKGTKDKFYIDYQNLSKVVRPGNYIYIDDGILILQVQSHEDEQTLECTVTNSHTISDRRGVNLPGCDVDLPAVSAKERVDLQFGVEQGVDMIFASFIRSAEQVGDVRKALGPKGRDIMIICKIENHQGVQNIDSIIEESDGIMVARGDLGVEIPAEKVVVAQKILISKCNVAGKPVICATQMLESMTYNPRPTRAEVSDVANAVFNGADCVMLSGETAKGKYPNEVVQYMARICLEAQSALNEYVFFNSIKKLQHIPMSADEAVCSSAVNSVYETKAKAMVVLSNTGRSARLVAKYRPNCPIVCVTTRLQTCRQLNITQGVESVFFDADKLGHDEGKEHRVAAGVEFAKSKGYVQTGDYCVVIHADHKVKGYANQTRILLVE</sequence>
<keyword evidence="10 17" id="KW-0418">Kinase</keyword>
<accession>A0A640KRY0</accession>
<evidence type="ECO:0000313" key="22">
    <source>
        <dbReference type="Proteomes" id="UP000419144"/>
    </source>
</evidence>
<name>A0A640KRY0_LEITA</name>
<dbReference type="Proteomes" id="UP000419144">
    <property type="component" value="Unassembled WGS sequence"/>
</dbReference>
<evidence type="ECO:0000256" key="11">
    <source>
        <dbReference type="ARBA" id="ARBA00022840"/>
    </source>
</evidence>
<evidence type="ECO:0000256" key="15">
    <source>
        <dbReference type="ARBA" id="ARBA00023317"/>
    </source>
</evidence>
<evidence type="ECO:0000256" key="12">
    <source>
        <dbReference type="ARBA" id="ARBA00022842"/>
    </source>
</evidence>
<comment type="pathway">
    <text evidence="3 17">Carbohydrate degradation; glycolysis; pyruvate from D-glyceraldehyde 3-phosphate: step 5/5.</text>
</comment>
<evidence type="ECO:0000259" key="20">
    <source>
        <dbReference type="Pfam" id="PF02887"/>
    </source>
</evidence>
<evidence type="ECO:0000256" key="14">
    <source>
        <dbReference type="ARBA" id="ARBA00023152"/>
    </source>
</evidence>
<dbReference type="NCBIfam" id="NF004491">
    <property type="entry name" value="PRK05826.1"/>
    <property type="match status" value="1"/>
</dbReference>
<evidence type="ECO:0000259" key="19">
    <source>
        <dbReference type="Pfam" id="PF00224"/>
    </source>
</evidence>
<dbReference type="GO" id="GO:0006950">
    <property type="term" value="P:response to stress"/>
    <property type="evidence" value="ECO:0007669"/>
    <property type="project" value="UniProtKB-ARBA"/>
</dbReference>
<dbReference type="InterPro" id="IPR011037">
    <property type="entry name" value="Pyrv_Knase-like_insert_dom_sf"/>
</dbReference>
<comment type="cofactor">
    <cofactor evidence="2">
        <name>K(+)</name>
        <dbReference type="ChEBI" id="CHEBI:29103"/>
    </cofactor>
</comment>
<evidence type="ECO:0000256" key="9">
    <source>
        <dbReference type="ARBA" id="ARBA00022741"/>
    </source>
</evidence>
<keyword evidence="11" id="KW-0067">ATP-binding</keyword>
<dbReference type="InterPro" id="IPR015793">
    <property type="entry name" value="Pyrv_Knase_brl"/>
</dbReference>
<organism evidence="21 22">
    <name type="scientific">Leishmania tarentolae</name>
    <name type="common">Sauroleishmania tarentolae</name>
    <dbReference type="NCBI Taxonomy" id="5689"/>
    <lineage>
        <taxon>Eukaryota</taxon>
        <taxon>Discoba</taxon>
        <taxon>Euglenozoa</taxon>
        <taxon>Kinetoplastea</taxon>
        <taxon>Metakinetoplastina</taxon>
        <taxon>Trypanosomatida</taxon>
        <taxon>Trypanosomatidae</taxon>
        <taxon>Leishmaniinae</taxon>
        <taxon>Leishmania</taxon>
        <taxon>lizard Leishmania</taxon>
    </lineage>
</organism>
<keyword evidence="14 17" id="KW-0324">Glycolysis</keyword>
<comment type="catalytic activity">
    <reaction evidence="16 17">
        <text>pyruvate + ATP = phosphoenolpyruvate + ADP + H(+)</text>
        <dbReference type="Rhea" id="RHEA:18157"/>
        <dbReference type="ChEBI" id="CHEBI:15361"/>
        <dbReference type="ChEBI" id="CHEBI:15378"/>
        <dbReference type="ChEBI" id="CHEBI:30616"/>
        <dbReference type="ChEBI" id="CHEBI:58702"/>
        <dbReference type="ChEBI" id="CHEBI:456216"/>
        <dbReference type="EC" id="2.7.1.40"/>
    </reaction>
</comment>
<evidence type="ECO:0000256" key="17">
    <source>
        <dbReference type="RuleBase" id="RU000504"/>
    </source>
</evidence>
<dbReference type="VEuPathDB" id="TriTrypDB:LtaPh_3500951"/>
<keyword evidence="9" id="KW-0547">Nucleotide-binding</keyword>
<evidence type="ECO:0000256" key="18">
    <source>
        <dbReference type="SAM" id="Phobius"/>
    </source>
</evidence>
<dbReference type="InterPro" id="IPR036918">
    <property type="entry name" value="Pyrv_Knase_C_sf"/>
</dbReference>
<keyword evidence="18" id="KW-0812">Transmembrane</keyword>
<evidence type="ECO:0000256" key="6">
    <source>
        <dbReference type="ARBA" id="ARBA00012142"/>
    </source>
</evidence>
<dbReference type="CDD" id="cd00288">
    <property type="entry name" value="Pyruvate_Kinase"/>
    <property type="match status" value="1"/>
</dbReference>
<comment type="caution">
    <text evidence="21">The sequence shown here is derived from an EMBL/GenBank/DDBJ whole genome shotgun (WGS) entry which is preliminary data.</text>
</comment>
<dbReference type="FunFam" id="2.40.33.10:FF:000001">
    <property type="entry name" value="Pyruvate kinase"/>
    <property type="match status" value="1"/>
</dbReference>
<dbReference type="SUPFAM" id="SSF51621">
    <property type="entry name" value="Phosphoenolpyruvate/pyruvate domain"/>
    <property type="match status" value="1"/>
</dbReference>
<dbReference type="PROSITE" id="PS00110">
    <property type="entry name" value="PYRUVATE_KINASE"/>
    <property type="match status" value="1"/>
</dbReference>
<dbReference type="GO" id="GO:0005524">
    <property type="term" value="F:ATP binding"/>
    <property type="evidence" value="ECO:0007669"/>
    <property type="project" value="UniProtKB-KW"/>
</dbReference>
<evidence type="ECO:0000256" key="13">
    <source>
        <dbReference type="ARBA" id="ARBA00022958"/>
    </source>
</evidence>
<dbReference type="EMBL" id="BLBS01000055">
    <property type="protein sequence ID" value="GET92520.1"/>
    <property type="molecule type" value="Genomic_DNA"/>
</dbReference>
<dbReference type="Gene3D" id="3.20.20.60">
    <property type="entry name" value="Phosphoenolpyruvate-binding domains"/>
    <property type="match status" value="1"/>
</dbReference>
<feature type="domain" description="Pyruvate kinase C-terminal" evidence="20">
    <location>
        <begin position="500"/>
        <end position="617"/>
    </location>
</feature>
<feature type="transmembrane region" description="Helical" evidence="18">
    <location>
        <begin position="12"/>
        <end position="30"/>
    </location>
</feature>
<feature type="domain" description="Pyruvate kinase barrel" evidence="19">
    <location>
        <begin position="141"/>
        <end position="465"/>
    </location>
</feature>
<dbReference type="GO" id="GO:0016301">
    <property type="term" value="F:kinase activity"/>
    <property type="evidence" value="ECO:0007669"/>
    <property type="project" value="UniProtKB-KW"/>
</dbReference>
<gene>
    <name evidence="21" type="ORF">LtaPh_3500951</name>
</gene>
<dbReference type="InterPro" id="IPR015806">
    <property type="entry name" value="Pyrv_Knase_insert_dom_sf"/>
</dbReference>
<dbReference type="UniPathway" id="UPA00109">
    <property type="reaction ID" value="UER00188"/>
</dbReference>
<dbReference type="InterPro" id="IPR018209">
    <property type="entry name" value="Pyrv_Knase_AS"/>
</dbReference>
<dbReference type="EC" id="2.7.1.40" evidence="6 17"/>
<dbReference type="InterPro" id="IPR015813">
    <property type="entry name" value="Pyrv/PenolPyrv_kinase-like_dom"/>
</dbReference>
<keyword evidence="7 17" id="KW-0808">Transferase</keyword>
<dbReference type="PANTHER" id="PTHR11817">
    <property type="entry name" value="PYRUVATE KINASE"/>
    <property type="match status" value="1"/>
</dbReference>
<dbReference type="GO" id="GO:0000287">
    <property type="term" value="F:magnesium ion binding"/>
    <property type="evidence" value="ECO:0007669"/>
    <property type="project" value="InterPro"/>
</dbReference>
<dbReference type="InterPro" id="IPR001697">
    <property type="entry name" value="Pyr_Knase"/>
</dbReference>
<evidence type="ECO:0000256" key="8">
    <source>
        <dbReference type="ARBA" id="ARBA00022723"/>
    </source>
</evidence>
<dbReference type="Gene3D" id="3.40.1380.20">
    <property type="entry name" value="Pyruvate kinase, C-terminal domain"/>
    <property type="match status" value="1"/>
</dbReference>
<dbReference type="NCBIfam" id="NF004978">
    <property type="entry name" value="PRK06354.1"/>
    <property type="match status" value="1"/>
</dbReference>
<comment type="similarity">
    <text evidence="4 17">Belongs to the pyruvate kinase family.</text>
</comment>
<dbReference type="NCBIfam" id="TIGR01064">
    <property type="entry name" value="pyruv_kin"/>
    <property type="match status" value="1"/>
</dbReference>
<keyword evidence="15 21" id="KW-0670">Pyruvate</keyword>
<dbReference type="Pfam" id="PF00224">
    <property type="entry name" value="PK"/>
    <property type="match status" value="1"/>
</dbReference>
<dbReference type="AlphaFoldDB" id="A0A640KRY0"/>
<evidence type="ECO:0000256" key="10">
    <source>
        <dbReference type="ARBA" id="ARBA00022777"/>
    </source>
</evidence>
<keyword evidence="8" id="KW-0479">Metal-binding</keyword>